<dbReference type="AlphaFoldDB" id="A0A392VAP6"/>
<keyword evidence="3" id="KW-1185">Reference proteome</keyword>
<comment type="caution">
    <text evidence="2">The sequence shown here is derived from an EMBL/GenBank/DDBJ whole genome shotgun (WGS) entry which is preliminary data.</text>
</comment>
<feature type="non-terminal residue" evidence="2">
    <location>
        <position position="1"/>
    </location>
</feature>
<sequence length="31" mass="3210">AAIEVDNAGSEEEEDDVDDAQEEDTAGSADI</sequence>
<proteinExistence type="predicted"/>
<evidence type="ECO:0000313" key="2">
    <source>
        <dbReference type="EMBL" id="MCI85207.1"/>
    </source>
</evidence>
<evidence type="ECO:0000313" key="3">
    <source>
        <dbReference type="Proteomes" id="UP000265520"/>
    </source>
</evidence>
<organism evidence="2 3">
    <name type="scientific">Trifolium medium</name>
    <dbReference type="NCBI Taxonomy" id="97028"/>
    <lineage>
        <taxon>Eukaryota</taxon>
        <taxon>Viridiplantae</taxon>
        <taxon>Streptophyta</taxon>
        <taxon>Embryophyta</taxon>
        <taxon>Tracheophyta</taxon>
        <taxon>Spermatophyta</taxon>
        <taxon>Magnoliopsida</taxon>
        <taxon>eudicotyledons</taxon>
        <taxon>Gunneridae</taxon>
        <taxon>Pentapetalae</taxon>
        <taxon>rosids</taxon>
        <taxon>fabids</taxon>
        <taxon>Fabales</taxon>
        <taxon>Fabaceae</taxon>
        <taxon>Papilionoideae</taxon>
        <taxon>50 kb inversion clade</taxon>
        <taxon>NPAAA clade</taxon>
        <taxon>Hologalegina</taxon>
        <taxon>IRL clade</taxon>
        <taxon>Trifolieae</taxon>
        <taxon>Trifolium</taxon>
    </lineage>
</organism>
<dbReference type="Proteomes" id="UP000265520">
    <property type="component" value="Unassembled WGS sequence"/>
</dbReference>
<feature type="compositionally biased region" description="Acidic residues" evidence="1">
    <location>
        <begin position="9"/>
        <end position="25"/>
    </location>
</feature>
<name>A0A392VAP6_9FABA</name>
<evidence type="ECO:0000256" key="1">
    <source>
        <dbReference type="SAM" id="MobiDB-lite"/>
    </source>
</evidence>
<dbReference type="EMBL" id="LXQA011109797">
    <property type="protein sequence ID" value="MCI85207.1"/>
    <property type="molecule type" value="Genomic_DNA"/>
</dbReference>
<protein>
    <submittedName>
        <fullName evidence="2">Uncharacterized protein</fullName>
    </submittedName>
</protein>
<reference evidence="2 3" key="1">
    <citation type="journal article" date="2018" name="Front. Plant Sci.">
        <title>Red Clover (Trifolium pratense) and Zigzag Clover (T. medium) - A Picture of Genomic Similarities and Differences.</title>
        <authorList>
            <person name="Dluhosova J."/>
            <person name="Istvanek J."/>
            <person name="Nedelnik J."/>
            <person name="Repkova J."/>
        </authorList>
    </citation>
    <scope>NUCLEOTIDE SEQUENCE [LARGE SCALE GENOMIC DNA]</scope>
    <source>
        <strain evidence="3">cv. 10/8</strain>
        <tissue evidence="2">Leaf</tissue>
    </source>
</reference>
<feature type="region of interest" description="Disordered" evidence="1">
    <location>
        <begin position="1"/>
        <end position="31"/>
    </location>
</feature>
<accession>A0A392VAP6</accession>